<dbReference type="CDD" id="cd04301">
    <property type="entry name" value="NAT_SF"/>
    <property type="match status" value="1"/>
</dbReference>
<feature type="domain" description="N-acetyltransferase" evidence="1">
    <location>
        <begin position="14"/>
        <end position="167"/>
    </location>
</feature>
<dbReference type="EMBL" id="BMIB01000006">
    <property type="protein sequence ID" value="GGH81746.1"/>
    <property type="molecule type" value="Genomic_DNA"/>
</dbReference>
<dbReference type="PANTHER" id="PTHR43305:SF1">
    <property type="entry name" value="FAMILY N-ACETYLTRANSFERASE, PUTATIVE (AFU_ORTHOLOGUE AFUA_2G01380)-RELATED"/>
    <property type="match status" value="1"/>
</dbReference>
<dbReference type="Pfam" id="PF00583">
    <property type="entry name" value="Acetyltransf_1"/>
    <property type="match status" value="1"/>
</dbReference>
<dbReference type="Proteomes" id="UP000627292">
    <property type="component" value="Unassembled WGS sequence"/>
</dbReference>
<dbReference type="SUPFAM" id="SSF55729">
    <property type="entry name" value="Acyl-CoA N-acyltransferases (Nat)"/>
    <property type="match status" value="1"/>
</dbReference>
<dbReference type="InterPro" id="IPR000182">
    <property type="entry name" value="GNAT_dom"/>
</dbReference>
<dbReference type="GO" id="GO:0016747">
    <property type="term" value="F:acyltransferase activity, transferring groups other than amino-acyl groups"/>
    <property type="evidence" value="ECO:0007669"/>
    <property type="project" value="InterPro"/>
</dbReference>
<comment type="caution">
    <text evidence="2">The sequence shown here is derived from an EMBL/GenBank/DDBJ whole genome shotgun (WGS) entry which is preliminary data.</text>
</comment>
<dbReference type="InterPro" id="IPR052777">
    <property type="entry name" value="Acetyltransferase_Enz"/>
</dbReference>
<sequence>MCYKLNNMKQPEMYEITSADDTRMSIVIRLFSQYLSELGEELGFQQVDAELENPMKKYGPPAGALLLAYIDGQPAGCVALQPLPEKDTCEMKRLYVLPEFRGYKLGRVLAEAIVQKATDMGYHTMMLDTLDRLQSAIALYQRMGFTGTAPYYNNPLEGVVYMQKPLSR</sequence>
<keyword evidence="3" id="KW-1185">Reference proteome</keyword>
<proteinExistence type="predicted"/>
<dbReference type="AlphaFoldDB" id="A0A917J6S1"/>
<reference evidence="2" key="2">
    <citation type="submission" date="2020-09" db="EMBL/GenBank/DDBJ databases">
        <authorList>
            <person name="Sun Q."/>
            <person name="Zhou Y."/>
        </authorList>
    </citation>
    <scope>NUCLEOTIDE SEQUENCE</scope>
    <source>
        <strain evidence="2">CGMCC 1.15290</strain>
    </source>
</reference>
<organism evidence="2 3">
    <name type="scientific">Filimonas zeae</name>
    <dbReference type="NCBI Taxonomy" id="1737353"/>
    <lineage>
        <taxon>Bacteria</taxon>
        <taxon>Pseudomonadati</taxon>
        <taxon>Bacteroidota</taxon>
        <taxon>Chitinophagia</taxon>
        <taxon>Chitinophagales</taxon>
        <taxon>Chitinophagaceae</taxon>
        <taxon>Filimonas</taxon>
    </lineage>
</organism>
<gene>
    <name evidence="2" type="ORF">GCM10011379_54600</name>
</gene>
<evidence type="ECO:0000313" key="3">
    <source>
        <dbReference type="Proteomes" id="UP000627292"/>
    </source>
</evidence>
<evidence type="ECO:0000313" key="2">
    <source>
        <dbReference type="EMBL" id="GGH81746.1"/>
    </source>
</evidence>
<reference evidence="2" key="1">
    <citation type="journal article" date="2014" name="Int. J. Syst. Evol. Microbiol.">
        <title>Complete genome sequence of Corynebacterium casei LMG S-19264T (=DSM 44701T), isolated from a smear-ripened cheese.</title>
        <authorList>
            <consortium name="US DOE Joint Genome Institute (JGI-PGF)"/>
            <person name="Walter F."/>
            <person name="Albersmeier A."/>
            <person name="Kalinowski J."/>
            <person name="Ruckert C."/>
        </authorList>
    </citation>
    <scope>NUCLEOTIDE SEQUENCE</scope>
    <source>
        <strain evidence="2">CGMCC 1.15290</strain>
    </source>
</reference>
<name>A0A917J6S1_9BACT</name>
<accession>A0A917J6S1</accession>
<protein>
    <submittedName>
        <fullName evidence="2">N-acetyltransferase</fullName>
    </submittedName>
</protein>
<dbReference type="InterPro" id="IPR016181">
    <property type="entry name" value="Acyl_CoA_acyltransferase"/>
</dbReference>
<dbReference type="PROSITE" id="PS51186">
    <property type="entry name" value="GNAT"/>
    <property type="match status" value="1"/>
</dbReference>
<evidence type="ECO:0000259" key="1">
    <source>
        <dbReference type="PROSITE" id="PS51186"/>
    </source>
</evidence>
<dbReference type="PANTHER" id="PTHR43305">
    <property type="entry name" value="FAMILY N-ACETYLTRANSFERASE, PUTATIVE (AFU_ORTHOLOGUE AFUA_2G01380)-RELATED"/>
    <property type="match status" value="1"/>
</dbReference>
<dbReference type="Gene3D" id="3.40.630.30">
    <property type="match status" value="1"/>
</dbReference>